<evidence type="ECO:0000313" key="3">
    <source>
        <dbReference type="Proteomes" id="UP000694300"/>
    </source>
</evidence>
<feature type="transmembrane region" description="Helical" evidence="1">
    <location>
        <begin position="53"/>
        <end position="74"/>
    </location>
</feature>
<evidence type="ECO:0000313" key="2">
    <source>
        <dbReference type="EMBL" id="MBW0126624.1"/>
    </source>
</evidence>
<evidence type="ECO:0000256" key="1">
    <source>
        <dbReference type="SAM" id="Phobius"/>
    </source>
</evidence>
<dbReference type="Proteomes" id="UP000694300">
    <property type="component" value="Unassembled WGS sequence"/>
</dbReference>
<evidence type="ECO:0008006" key="4">
    <source>
        <dbReference type="Google" id="ProtNLM"/>
    </source>
</evidence>
<protein>
    <recommendedName>
        <fullName evidence="4">DUF2269 domain-containing protein</fullName>
    </recommendedName>
</protein>
<reference evidence="2 3" key="1">
    <citation type="submission" date="2020-11" db="EMBL/GenBank/DDBJ databases">
        <title>Pseudonocardia abyssalis sp. nov. and Pseudonocardia oceani sp. nov., description and phylogenomic analysis of two novel actinomycetes isolated from the deep Southern Ocean.</title>
        <authorList>
            <person name="Parra J."/>
        </authorList>
    </citation>
    <scope>NUCLEOTIDE SEQUENCE [LARGE SCALE GENOMIC DNA]</scope>
    <source>
        <strain evidence="3">KRD185</strain>
    </source>
</reference>
<feature type="transmembrane region" description="Helical" evidence="1">
    <location>
        <begin position="131"/>
        <end position="151"/>
    </location>
</feature>
<name>A0ABS6U309_9PSEU</name>
<keyword evidence="1" id="KW-1133">Transmembrane helix</keyword>
<keyword evidence="1" id="KW-0472">Membrane</keyword>
<organism evidence="2 3">
    <name type="scientific">Pseudonocardia oceani</name>
    <dbReference type="NCBI Taxonomy" id="2792013"/>
    <lineage>
        <taxon>Bacteria</taxon>
        <taxon>Bacillati</taxon>
        <taxon>Actinomycetota</taxon>
        <taxon>Actinomycetes</taxon>
        <taxon>Pseudonocardiales</taxon>
        <taxon>Pseudonocardiaceae</taxon>
        <taxon>Pseudonocardia</taxon>
    </lineage>
</organism>
<dbReference type="EMBL" id="JADQDF010000001">
    <property type="protein sequence ID" value="MBW0126624.1"/>
    <property type="molecule type" value="Genomic_DNA"/>
</dbReference>
<sequence length="174" mass="18310">MRPRVRKAALLAHVACSVGWIGAVAAFLVLAVAGVSASGDVVVRSSYVAMDLLTGYAIVPLALASLITGLVQAVGTEWGLLRHYWVVVKLLVTVVAVAVLLLQVDSIGFLAEAMARPQPPDEVLGGARISLVVHAGAGLVVLLVPMVLSIYKPRGLTRFGRGVERPKTGWVRGR</sequence>
<accession>A0ABS6U309</accession>
<feature type="transmembrane region" description="Helical" evidence="1">
    <location>
        <begin position="86"/>
        <end position="111"/>
    </location>
</feature>
<keyword evidence="3" id="KW-1185">Reference proteome</keyword>
<keyword evidence="1" id="KW-0812">Transmembrane</keyword>
<proteinExistence type="predicted"/>
<gene>
    <name evidence="2" type="ORF">I4I82_02835</name>
</gene>
<comment type="caution">
    <text evidence="2">The sequence shown here is derived from an EMBL/GenBank/DDBJ whole genome shotgun (WGS) entry which is preliminary data.</text>
</comment>